<dbReference type="NCBIfam" id="TIGR01945">
    <property type="entry name" value="rnfC"/>
    <property type="match status" value="1"/>
</dbReference>
<feature type="domain" description="4Fe-4S ferredoxin-type" evidence="10">
    <location>
        <begin position="365"/>
        <end position="398"/>
    </location>
</feature>
<dbReference type="InterPro" id="IPR011538">
    <property type="entry name" value="Nuo51_FMN-bd"/>
</dbReference>
<evidence type="ECO:0000256" key="9">
    <source>
        <dbReference type="SAM" id="MobiDB-lite"/>
    </source>
</evidence>
<feature type="binding site" evidence="8">
    <location>
        <position position="423"/>
    </location>
    <ligand>
        <name>[4Fe-4S] cluster</name>
        <dbReference type="ChEBI" id="CHEBI:49883"/>
        <label>2</label>
    </ligand>
</feature>
<feature type="binding site" evidence="8">
    <location>
        <position position="427"/>
    </location>
    <ligand>
        <name>[4Fe-4S] cluster</name>
        <dbReference type="ChEBI" id="CHEBI:49883"/>
        <label>1</label>
    </ligand>
</feature>
<dbReference type="HAMAP" id="MF_00461">
    <property type="entry name" value="RsxC_RnfC"/>
    <property type="match status" value="1"/>
</dbReference>
<comment type="subcellular location">
    <subcellularLocation>
        <location evidence="8">Cell inner membrane</location>
        <topology evidence="8">Peripheral membrane protein</topology>
    </subcellularLocation>
</comment>
<keyword evidence="7 8" id="KW-0411">Iron-sulfur</keyword>
<dbReference type="EMBL" id="FOAA01000013">
    <property type="protein sequence ID" value="SEL29751.1"/>
    <property type="molecule type" value="Genomic_DNA"/>
</dbReference>
<dbReference type="STRING" id="1396821.SAMN05444515_11323"/>
<evidence type="ECO:0000256" key="6">
    <source>
        <dbReference type="ARBA" id="ARBA00023004"/>
    </source>
</evidence>
<dbReference type="PANTHER" id="PTHR43034:SF2">
    <property type="entry name" value="ION-TRANSLOCATING OXIDOREDUCTASE COMPLEX SUBUNIT C"/>
    <property type="match status" value="1"/>
</dbReference>
<accession>A0A1H7P1S5</accession>
<keyword evidence="8" id="KW-1278">Translocase</keyword>
<keyword evidence="12" id="KW-1185">Reference proteome</keyword>
<keyword evidence="8" id="KW-0997">Cell inner membrane</keyword>
<sequence length="544" mass="59683">MTATPHKLWRFNGGLKLPDHKAESTQETVFKPPLADCLTLPLRQHIGELAQPVVKAGDKVYKGQIIARCDTYVGAHIHAPTSGRVRGIEDHPVPHPSGLTAPCVVIEVDGDEDWGEHRMPPIEDLQNLDPARLRHRVREGGLVGMGGAAFPSAVKLNPRPQQTVDTVVVNGAECEPYITCDDMLMRTRADAVIQGLLLVKRALQPRQCLIGIEDNKPEALRAMTEALGGEENDNIRIVALPSRYPTGGERQLIRVLTGREVPSEGLPADVGVVCHNVGTLANIYRAVIRGEPLISRIVTVTGSGVQRPRNLRVPFGTPISHLVAHAGGYSDDVERLIMGGPMMGFALASDQVPIIKGTNCILAARSEEVDPPGPVMPCIRCGECVRVCPANLLPQQLYWFTRARDFDKAQDYSLFDCIECGCCAHVCPSNIPLVQFYRFAKNEIWSQEREKQEADAARLRHEMRQERLAREKREKAERMNRKKQALNDDSTADKPATAGGDPKKAAIQAALERAQAKKATQGADTTQTDQAKPPSDIGTQEKTR</sequence>
<dbReference type="InterPro" id="IPR026902">
    <property type="entry name" value="RnfC_N"/>
</dbReference>
<keyword evidence="2 8" id="KW-0004">4Fe-4S</keyword>
<dbReference type="GO" id="GO:0046872">
    <property type="term" value="F:metal ion binding"/>
    <property type="evidence" value="ECO:0007669"/>
    <property type="project" value="UniProtKB-KW"/>
</dbReference>
<feature type="binding site" evidence="8">
    <location>
        <position position="417"/>
    </location>
    <ligand>
        <name>[4Fe-4S] cluster</name>
        <dbReference type="ChEBI" id="CHEBI:49883"/>
        <label>2</label>
    </ligand>
</feature>
<evidence type="ECO:0000256" key="7">
    <source>
        <dbReference type="ARBA" id="ARBA00023014"/>
    </source>
</evidence>
<dbReference type="Pfam" id="PF10531">
    <property type="entry name" value="SLBB"/>
    <property type="match status" value="1"/>
</dbReference>
<keyword evidence="6 8" id="KW-0408">Iron</keyword>
<keyword evidence="8" id="KW-1003">Cell membrane</keyword>
<dbReference type="AlphaFoldDB" id="A0A1H7P1S5"/>
<comment type="cofactor">
    <cofactor evidence="8">
        <name>[4Fe-4S] cluster</name>
        <dbReference type="ChEBI" id="CHEBI:49883"/>
    </cofactor>
    <text evidence="8">Binds 2 [4Fe-4S] clusters per subunit.</text>
</comment>
<reference evidence="12" key="1">
    <citation type="submission" date="2016-10" db="EMBL/GenBank/DDBJ databases">
        <authorList>
            <person name="Varghese N."/>
            <person name="Submissions S."/>
        </authorList>
    </citation>
    <scope>NUCLEOTIDE SEQUENCE [LARGE SCALE GENOMIC DNA]</scope>
    <source>
        <strain evidence="12">DSM 241</strain>
    </source>
</reference>
<dbReference type="Proteomes" id="UP000199256">
    <property type="component" value="Unassembled WGS sequence"/>
</dbReference>
<comment type="function">
    <text evidence="8">Part of a membrane-bound complex that couples electron transfer with translocation of ions across the membrane.</text>
</comment>
<feature type="region of interest" description="Disordered" evidence="9">
    <location>
        <begin position="469"/>
        <end position="544"/>
    </location>
</feature>
<feature type="binding site" evidence="8">
    <location>
        <position position="420"/>
    </location>
    <ligand>
        <name>[4Fe-4S] cluster</name>
        <dbReference type="ChEBI" id="CHEBI:49883"/>
        <label>2</label>
    </ligand>
</feature>
<dbReference type="InterPro" id="IPR037225">
    <property type="entry name" value="Nuo51_FMN-bd_sf"/>
</dbReference>
<feature type="binding site" evidence="8">
    <location>
        <position position="381"/>
    </location>
    <ligand>
        <name>[4Fe-4S] cluster</name>
        <dbReference type="ChEBI" id="CHEBI:49883"/>
        <label>1</label>
    </ligand>
</feature>
<dbReference type="GO" id="GO:0009055">
    <property type="term" value="F:electron transfer activity"/>
    <property type="evidence" value="ECO:0007669"/>
    <property type="project" value="InterPro"/>
</dbReference>
<evidence type="ECO:0000256" key="3">
    <source>
        <dbReference type="ARBA" id="ARBA00022723"/>
    </source>
</evidence>
<evidence type="ECO:0000313" key="12">
    <source>
        <dbReference type="Proteomes" id="UP000199256"/>
    </source>
</evidence>
<gene>
    <name evidence="8" type="primary">rnfC</name>
    <name evidence="11" type="ORF">SAMN05444515_11323</name>
</gene>
<feature type="binding site" evidence="8">
    <location>
        <position position="378"/>
    </location>
    <ligand>
        <name>[4Fe-4S] cluster</name>
        <dbReference type="ChEBI" id="CHEBI:49883"/>
        <label>1</label>
    </ligand>
</feature>
<evidence type="ECO:0000256" key="5">
    <source>
        <dbReference type="ARBA" id="ARBA00022982"/>
    </source>
</evidence>
<keyword evidence="3 8" id="KW-0479">Metal-binding</keyword>
<comment type="subunit">
    <text evidence="8">The complex is composed of six subunits: RnfA, RnfB, RnfC, RnfD, RnfE and RnfG.</text>
</comment>
<dbReference type="Pfam" id="PF01512">
    <property type="entry name" value="Complex1_51K"/>
    <property type="match status" value="1"/>
</dbReference>
<feature type="compositionally biased region" description="Low complexity" evidence="9">
    <location>
        <begin position="505"/>
        <end position="532"/>
    </location>
</feature>
<dbReference type="PROSITE" id="PS51379">
    <property type="entry name" value="4FE4S_FER_2"/>
    <property type="match status" value="2"/>
</dbReference>
<evidence type="ECO:0000256" key="8">
    <source>
        <dbReference type="HAMAP-Rule" id="MF_00461"/>
    </source>
</evidence>
<dbReference type="SUPFAM" id="SSF142019">
    <property type="entry name" value="Nqo1 FMN-binding domain-like"/>
    <property type="match status" value="1"/>
</dbReference>
<keyword evidence="8" id="KW-0472">Membrane</keyword>
<evidence type="ECO:0000256" key="1">
    <source>
        <dbReference type="ARBA" id="ARBA00022448"/>
    </source>
</evidence>
<dbReference type="OrthoDB" id="9767754at2"/>
<feature type="binding site" evidence="8">
    <location>
        <position position="384"/>
    </location>
    <ligand>
        <name>[4Fe-4S] cluster</name>
        <dbReference type="ChEBI" id="CHEBI:49883"/>
        <label>1</label>
    </ligand>
</feature>
<evidence type="ECO:0000256" key="2">
    <source>
        <dbReference type="ARBA" id="ARBA00022485"/>
    </source>
</evidence>
<keyword evidence="5 8" id="KW-0249">Electron transport</keyword>
<dbReference type="Gene3D" id="3.40.50.11540">
    <property type="entry name" value="NADH-ubiquinone oxidoreductase 51kDa subunit"/>
    <property type="match status" value="1"/>
</dbReference>
<evidence type="ECO:0000256" key="4">
    <source>
        <dbReference type="ARBA" id="ARBA00022737"/>
    </source>
</evidence>
<dbReference type="Pfam" id="PF12838">
    <property type="entry name" value="Fer4_7"/>
    <property type="match status" value="1"/>
</dbReference>
<feature type="binding site" evidence="8">
    <location>
        <position position="388"/>
    </location>
    <ligand>
        <name>[4Fe-4S] cluster</name>
        <dbReference type="ChEBI" id="CHEBI:49883"/>
        <label>2</label>
    </ligand>
</feature>
<protein>
    <recommendedName>
        <fullName evidence="8">Ion-translocating oxidoreductase complex subunit C</fullName>
        <ecNumber evidence="8">7.-.-.-</ecNumber>
    </recommendedName>
    <alternativeName>
        <fullName evidence="8">Rnf electron transport complex subunit C</fullName>
    </alternativeName>
</protein>
<dbReference type="GO" id="GO:0051539">
    <property type="term" value="F:4 iron, 4 sulfur cluster binding"/>
    <property type="evidence" value="ECO:0007669"/>
    <property type="project" value="UniProtKB-KW"/>
</dbReference>
<keyword evidence="1 8" id="KW-0813">Transport</keyword>
<dbReference type="Gene3D" id="3.10.20.600">
    <property type="match status" value="1"/>
</dbReference>
<dbReference type="PROSITE" id="PS00198">
    <property type="entry name" value="4FE4S_FER_1"/>
    <property type="match status" value="1"/>
</dbReference>
<dbReference type="InterPro" id="IPR017896">
    <property type="entry name" value="4Fe4S_Fe-S-bd"/>
</dbReference>
<dbReference type="InterPro" id="IPR017900">
    <property type="entry name" value="4Fe4S_Fe_S_CS"/>
</dbReference>
<dbReference type="InterPro" id="IPR010208">
    <property type="entry name" value="Ion_transpt_RnfC/RsxC"/>
</dbReference>
<dbReference type="NCBIfam" id="NF003454">
    <property type="entry name" value="PRK05035.1"/>
    <property type="match status" value="1"/>
</dbReference>
<dbReference type="EC" id="7.-.-.-" evidence="8"/>
<evidence type="ECO:0000259" key="10">
    <source>
        <dbReference type="PROSITE" id="PS51379"/>
    </source>
</evidence>
<dbReference type="GO" id="GO:0022900">
    <property type="term" value="P:electron transport chain"/>
    <property type="evidence" value="ECO:0007669"/>
    <property type="project" value="UniProtKB-UniRule"/>
</dbReference>
<organism evidence="11 12">
    <name type="scientific">Ectothiorhodospira marina</name>
    <dbReference type="NCBI Taxonomy" id="1396821"/>
    <lineage>
        <taxon>Bacteria</taxon>
        <taxon>Pseudomonadati</taxon>
        <taxon>Pseudomonadota</taxon>
        <taxon>Gammaproteobacteria</taxon>
        <taxon>Chromatiales</taxon>
        <taxon>Ectothiorhodospiraceae</taxon>
        <taxon>Ectothiorhodospira</taxon>
    </lineage>
</organism>
<comment type="similarity">
    <text evidence="8">Belongs to the 4Fe4S bacterial-type ferredoxin family. RnfC subfamily.</text>
</comment>
<dbReference type="PANTHER" id="PTHR43034">
    <property type="entry name" value="ION-TRANSLOCATING OXIDOREDUCTASE COMPLEX SUBUNIT C"/>
    <property type="match status" value="1"/>
</dbReference>
<dbReference type="GO" id="GO:0005886">
    <property type="term" value="C:plasma membrane"/>
    <property type="evidence" value="ECO:0007669"/>
    <property type="project" value="UniProtKB-SubCell"/>
</dbReference>
<feature type="compositionally biased region" description="Basic and acidic residues" evidence="9">
    <location>
        <begin position="469"/>
        <end position="479"/>
    </location>
</feature>
<dbReference type="Pfam" id="PF13375">
    <property type="entry name" value="RnfC_N"/>
    <property type="match status" value="1"/>
</dbReference>
<keyword evidence="4 8" id="KW-0677">Repeat</keyword>
<proteinExistence type="inferred from homology"/>
<dbReference type="SUPFAM" id="SSF46548">
    <property type="entry name" value="alpha-helical ferredoxin"/>
    <property type="match status" value="1"/>
</dbReference>
<evidence type="ECO:0000313" key="11">
    <source>
        <dbReference type="EMBL" id="SEL29751.1"/>
    </source>
</evidence>
<name>A0A1H7P1S5_9GAMM</name>
<dbReference type="RefSeq" id="WP_090254438.1">
    <property type="nucleotide sequence ID" value="NZ_FOAA01000013.1"/>
</dbReference>
<feature type="domain" description="4Fe-4S ferredoxin-type" evidence="10">
    <location>
        <begin position="406"/>
        <end position="437"/>
    </location>
</feature>
<dbReference type="InterPro" id="IPR019554">
    <property type="entry name" value="Soluble_ligand-bd"/>
</dbReference>
<dbReference type="Gene3D" id="3.30.70.20">
    <property type="match status" value="1"/>
</dbReference>